<protein>
    <submittedName>
        <fullName evidence="8">Hypothetical transmembrane protein DUF6</fullName>
    </submittedName>
</protein>
<feature type="transmembrane region" description="Helical" evidence="6">
    <location>
        <begin position="259"/>
        <end position="277"/>
    </location>
</feature>
<dbReference type="Pfam" id="PF00892">
    <property type="entry name" value="EamA"/>
    <property type="match status" value="2"/>
</dbReference>
<dbReference type="EMBL" id="CP000510">
    <property type="protein sequence ID" value="ABM03793.1"/>
    <property type="molecule type" value="Genomic_DNA"/>
</dbReference>
<gene>
    <name evidence="8" type="ordered locus">Ping_2032</name>
</gene>
<dbReference type="SUPFAM" id="SSF103481">
    <property type="entry name" value="Multidrug resistance efflux transporter EmrE"/>
    <property type="match status" value="2"/>
</dbReference>
<feature type="transmembrane region" description="Helical" evidence="6">
    <location>
        <begin position="201"/>
        <end position="222"/>
    </location>
</feature>
<feature type="transmembrane region" description="Helical" evidence="6">
    <location>
        <begin position="93"/>
        <end position="114"/>
    </location>
</feature>
<feature type="transmembrane region" description="Helical" evidence="6">
    <location>
        <begin position="177"/>
        <end position="195"/>
    </location>
</feature>
<proteinExistence type="predicted"/>
<evidence type="ECO:0000256" key="6">
    <source>
        <dbReference type="SAM" id="Phobius"/>
    </source>
</evidence>
<evidence type="ECO:0000256" key="5">
    <source>
        <dbReference type="ARBA" id="ARBA00023136"/>
    </source>
</evidence>
<keyword evidence="2" id="KW-1003">Cell membrane</keyword>
<dbReference type="InterPro" id="IPR000620">
    <property type="entry name" value="EamA_dom"/>
</dbReference>
<evidence type="ECO:0000313" key="9">
    <source>
        <dbReference type="Proteomes" id="UP000000639"/>
    </source>
</evidence>
<dbReference type="STRING" id="357804.Ping_2032"/>
<dbReference type="Gene3D" id="1.10.3730.20">
    <property type="match status" value="1"/>
</dbReference>
<evidence type="ECO:0000313" key="8">
    <source>
        <dbReference type="EMBL" id="ABM03793.1"/>
    </source>
</evidence>
<dbReference type="InterPro" id="IPR050638">
    <property type="entry name" value="AA-Vitamin_Transporters"/>
</dbReference>
<dbReference type="GO" id="GO:0005886">
    <property type="term" value="C:plasma membrane"/>
    <property type="evidence" value="ECO:0007669"/>
    <property type="project" value="UniProtKB-SubCell"/>
</dbReference>
<dbReference type="PANTHER" id="PTHR32322:SF18">
    <property type="entry name" value="S-ADENOSYLMETHIONINE_S-ADENOSYLHOMOCYSTEINE TRANSPORTER"/>
    <property type="match status" value="1"/>
</dbReference>
<feature type="transmembrane region" description="Helical" evidence="6">
    <location>
        <begin position="145"/>
        <end position="165"/>
    </location>
</feature>
<dbReference type="OrthoDB" id="5192439at2"/>
<name>A1SWC8_PSYIN</name>
<dbReference type="HOGENOM" id="CLU_033863_17_1_6"/>
<feature type="transmembrane region" description="Helical" evidence="6">
    <location>
        <begin position="234"/>
        <end position="253"/>
    </location>
</feature>
<dbReference type="PANTHER" id="PTHR32322">
    <property type="entry name" value="INNER MEMBRANE TRANSPORTER"/>
    <property type="match status" value="1"/>
</dbReference>
<dbReference type="InterPro" id="IPR037185">
    <property type="entry name" value="EmrE-like"/>
</dbReference>
<evidence type="ECO:0000256" key="1">
    <source>
        <dbReference type="ARBA" id="ARBA00004651"/>
    </source>
</evidence>
<dbReference type="RefSeq" id="WP_011770353.1">
    <property type="nucleotide sequence ID" value="NC_008709.1"/>
</dbReference>
<dbReference type="Proteomes" id="UP000000639">
    <property type="component" value="Chromosome"/>
</dbReference>
<keyword evidence="4 6" id="KW-1133">Transmembrane helix</keyword>
<evidence type="ECO:0000259" key="7">
    <source>
        <dbReference type="Pfam" id="PF00892"/>
    </source>
</evidence>
<keyword evidence="9" id="KW-1185">Reference proteome</keyword>
<feature type="domain" description="EamA" evidence="7">
    <location>
        <begin position="7"/>
        <end position="138"/>
    </location>
</feature>
<evidence type="ECO:0000256" key="4">
    <source>
        <dbReference type="ARBA" id="ARBA00022989"/>
    </source>
</evidence>
<feature type="transmembrane region" description="Helical" evidence="6">
    <location>
        <begin position="121"/>
        <end position="139"/>
    </location>
</feature>
<accession>A1SWC8</accession>
<feature type="transmembrane region" description="Helical" evidence="6">
    <location>
        <begin position="67"/>
        <end position="87"/>
    </location>
</feature>
<dbReference type="KEGG" id="pin:Ping_2032"/>
<reference evidence="8 9" key="1">
    <citation type="submission" date="2007-01" db="EMBL/GenBank/DDBJ databases">
        <title>Complete sequence of Psychromonas ingrahamii 37.</title>
        <authorList>
            <consortium name="US DOE Joint Genome Institute"/>
            <person name="Copeland A."/>
            <person name="Lucas S."/>
            <person name="Lapidus A."/>
            <person name="Barry K."/>
            <person name="Detter J.C."/>
            <person name="Glavina del Rio T."/>
            <person name="Hammon N."/>
            <person name="Israni S."/>
            <person name="Dalin E."/>
            <person name="Tice H."/>
            <person name="Pitluck S."/>
            <person name="Thompson L.S."/>
            <person name="Brettin T."/>
            <person name="Bruce D."/>
            <person name="Han C."/>
            <person name="Tapia R."/>
            <person name="Schmutz J."/>
            <person name="Larimer F."/>
            <person name="Land M."/>
            <person name="Hauser L."/>
            <person name="Kyrpides N."/>
            <person name="Ivanova N."/>
            <person name="Staley J."/>
            <person name="Richardson P."/>
        </authorList>
    </citation>
    <scope>NUCLEOTIDE SEQUENCE [LARGE SCALE GENOMIC DNA]</scope>
    <source>
        <strain evidence="8 9">37</strain>
    </source>
</reference>
<sequence>MTKNTQGFALAIFGVLLLAPDVVLMRWISLVHADVIFWRGIGFIIGFSGLVLYRYKSDFFVAIKKAGWTGVASGVLFALGTYCYSASIQTIGAASTMVIISSSPVFAALINWLFLNQRMHVFSIIAIFFVLTGIVFIAFGDINQLSMSTLLPLTTAVFMAINFNLAESKADTDISPGLIWGGILLTVIALFNGVPEVQGQGVDILFVLINAIFIMPIGFTLLQIAPRFINATQTSVCLLLEPLVGPVIVFLMLGEKPGGNTFVGCAIIFIAVVYYIYNESNQNKKTYKNRGGTQCG</sequence>
<evidence type="ECO:0000256" key="3">
    <source>
        <dbReference type="ARBA" id="ARBA00022692"/>
    </source>
</evidence>
<feature type="transmembrane region" description="Helical" evidence="6">
    <location>
        <begin position="35"/>
        <end position="55"/>
    </location>
</feature>
<organism evidence="8 9">
    <name type="scientific">Psychromonas ingrahamii (strain DSM 17664 / CCUG 51855 / 37)</name>
    <dbReference type="NCBI Taxonomy" id="357804"/>
    <lineage>
        <taxon>Bacteria</taxon>
        <taxon>Pseudomonadati</taxon>
        <taxon>Pseudomonadota</taxon>
        <taxon>Gammaproteobacteria</taxon>
        <taxon>Alteromonadales</taxon>
        <taxon>Psychromonadaceae</taxon>
        <taxon>Psychromonas</taxon>
    </lineage>
</organism>
<dbReference type="AlphaFoldDB" id="A1SWC8"/>
<comment type="subcellular location">
    <subcellularLocation>
        <location evidence="1">Cell membrane</location>
        <topology evidence="1">Multi-pass membrane protein</topology>
    </subcellularLocation>
</comment>
<keyword evidence="5 6" id="KW-0472">Membrane</keyword>
<keyword evidence="3 6" id="KW-0812">Transmembrane</keyword>
<dbReference type="eggNOG" id="COG0697">
    <property type="taxonomic scope" value="Bacteria"/>
</dbReference>
<evidence type="ECO:0000256" key="2">
    <source>
        <dbReference type="ARBA" id="ARBA00022475"/>
    </source>
</evidence>
<feature type="domain" description="EamA" evidence="7">
    <location>
        <begin position="155"/>
        <end position="274"/>
    </location>
</feature>